<dbReference type="Proteomes" id="UP001177140">
    <property type="component" value="Unassembled WGS sequence"/>
</dbReference>
<comment type="similarity">
    <text evidence="2">Belongs to the DEFL family.</text>
</comment>
<dbReference type="Pfam" id="PF10868">
    <property type="entry name" value="Defensin_like"/>
    <property type="match status" value="1"/>
</dbReference>
<evidence type="ECO:0000256" key="4">
    <source>
        <dbReference type="ARBA" id="ARBA00022529"/>
    </source>
</evidence>
<organism evidence="9 10">
    <name type="scientific">Papaver nudicaule</name>
    <name type="common">Iceland poppy</name>
    <dbReference type="NCBI Taxonomy" id="74823"/>
    <lineage>
        <taxon>Eukaryota</taxon>
        <taxon>Viridiplantae</taxon>
        <taxon>Streptophyta</taxon>
        <taxon>Embryophyta</taxon>
        <taxon>Tracheophyta</taxon>
        <taxon>Spermatophyta</taxon>
        <taxon>Magnoliopsida</taxon>
        <taxon>Ranunculales</taxon>
        <taxon>Papaveraceae</taxon>
        <taxon>Papaveroideae</taxon>
        <taxon>Papaver</taxon>
    </lineage>
</organism>
<keyword evidence="6 8" id="KW-0732">Signal</keyword>
<name>A0AA42AYP8_PAPNU</name>
<evidence type="ECO:0000313" key="9">
    <source>
        <dbReference type="EMBL" id="MCL7044011.1"/>
    </source>
</evidence>
<feature type="signal peptide" evidence="8">
    <location>
        <begin position="1"/>
        <end position="19"/>
    </location>
</feature>
<sequence length="77" mass="8602">MASGKVIAIACLVIFFCYCNVMMPTSIPACCNDYYIGNCDLHLIQDKNRCNDFCLPGCRGGECRYRNGINACHCYCN</sequence>
<dbReference type="GO" id="GO:0005576">
    <property type="term" value="C:extracellular region"/>
    <property type="evidence" value="ECO:0007669"/>
    <property type="project" value="UniProtKB-SubCell"/>
</dbReference>
<comment type="subcellular location">
    <subcellularLocation>
        <location evidence="1">Secreted</location>
    </subcellularLocation>
</comment>
<dbReference type="GO" id="GO:0050832">
    <property type="term" value="P:defense response to fungus"/>
    <property type="evidence" value="ECO:0007669"/>
    <property type="project" value="UniProtKB-KW"/>
</dbReference>
<evidence type="ECO:0000256" key="3">
    <source>
        <dbReference type="ARBA" id="ARBA00022525"/>
    </source>
</evidence>
<proteinExistence type="inferred from homology"/>
<dbReference type="AlphaFoldDB" id="A0AA42AYP8"/>
<comment type="caution">
    <text evidence="9">The sequence shown here is derived from an EMBL/GenBank/DDBJ whole genome shotgun (WGS) entry which is preliminary data.</text>
</comment>
<keyword evidence="4" id="KW-0929">Antimicrobial</keyword>
<keyword evidence="7" id="KW-0611">Plant defense</keyword>
<evidence type="ECO:0000256" key="1">
    <source>
        <dbReference type="ARBA" id="ARBA00004613"/>
    </source>
</evidence>
<dbReference type="EMBL" id="JAJJMA010253061">
    <property type="protein sequence ID" value="MCL7044011.1"/>
    <property type="molecule type" value="Genomic_DNA"/>
</dbReference>
<reference evidence="9" key="1">
    <citation type="submission" date="2022-03" db="EMBL/GenBank/DDBJ databases">
        <title>A functionally conserved STORR gene fusion in Papaver species that diverged 16.8 million years ago.</title>
        <authorList>
            <person name="Catania T."/>
        </authorList>
    </citation>
    <scope>NUCLEOTIDE SEQUENCE</scope>
    <source>
        <strain evidence="9">S-191538</strain>
    </source>
</reference>
<gene>
    <name evidence="9" type="ORF">MKW94_029207</name>
</gene>
<keyword evidence="5" id="KW-0295">Fungicide</keyword>
<keyword evidence="10" id="KW-1185">Reference proteome</keyword>
<evidence type="ECO:0000313" key="10">
    <source>
        <dbReference type="Proteomes" id="UP001177140"/>
    </source>
</evidence>
<dbReference type="GO" id="GO:0031640">
    <property type="term" value="P:killing of cells of another organism"/>
    <property type="evidence" value="ECO:0007669"/>
    <property type="project" value="UniProtKB-KW"/>
</dbReference>
<evidence type="ECO:0000256" key="2">
    <source>
        <dbReference type="ARBA" id="ARBA00006722"/>
    </source>
</evidence>
<protein>
    <submittedName>
        <fullName evidence="9">Uncharacterized protein</fullName>
    </submittedName>
</protein>
<keyword evidence="3" id="KW-0964">Secreted</keyword>
<evidence type="ECO:0000256" key="6">
    <source>
        <dbReference type="ARBA" id="ARBA00022729"/>
    </source>
</evidence>
<feature type="chain" id="PRO_5041370762" evidence="8">
    <location>
        <begin position="20"/>
        <end position="77"/>
    </location>
</feature>
<accession>A0AA42AYP8</accession>
<evidence type="ECO:0000256" key="5">
    <source>
        <dbReference type="ARBA" id="ARBA00022577"/>
    </source>
</evidence>
<dbReference type="InterPro" id="IPR022618">
    <property type="entry name" value="Defensin-like_20-28"/>
</dbReference>
<evidence type="ECO:0000256" key="7">
    <source>
        <dbReference type="ARBA" id="ARBA00022821"/>
    </source>
</evidence>
<evidence type="ECO:0000256" key="8">
    <source>
        <dbReference type="SAM" id="SignalP"/>
    </source>
</evidence>